<dbReference type="GO" id="GO:0009236">
    <property type="term" value="P:cobalamin biosynthetic process"/>
    <property type="evidence" value="ECO:0007669"/>
    <property type="project" value="UniProtKB-KW"/>
</dbReference>
<accession>A0A511CX26</accession>
<dbReference type="PIRSF" id="PIRSF036525">
    <property type="entry name" value="CobF"/>
    <property type="match status" value="1"/>
</dbReference>
<dbReference type="InterPro" id="IPR012797">
    <property type="entry name" value="CobF"/>
</dbReference>
<organism evidence="7 8">
    <name type="scientific">Pseudonocardia asaccharolytica DSM 44247 = NBRC 16224</name>
    <dbReference type="NCBI Taxonomy" id="1123024"/>
    <lineage>
        <taxon>Bacteria</taxon>
        <taxon>Bacillati</taxon>
        <taxon>Actinomycetota</taxon>
        <taxon>Actinomycetes</taxon>
        <taxon>Pseudonocardiales</taxon>
        <taxon>Pseudonocardiaceae</taxon>
        <taxon>Pseudonocardia</taxon>
    </lineage>
</organism>
<dbReference type="InterPro" id="IPR014777">
    <property type="entry name" value="4pyrrole_Mease_sub1"/>
</dbReference>
<evidence type="ECO:0000313" key="8">
    <source>
        <dbReference type="Proteomes" id="UP000321328"/>
    </source>
</evidence>
<evidence type="ECO:0000256" key="5">
    <source>
        <dbReference type="ARBA" id="ARBA00022691"/>
    </source>
</evidence>
<protein>
    <submittedName>
        <fullName evidence="7">Precorrin-6A synthase (Deacetylating)</fullName>
    </submittedName>
</protein>
<dbReference type="PANTHER" id="PTHR43467">
    <property type="entry name" value="COBALT-PRECORRIN-2 C(20)-METHYLTRANSFERASE"/>
    <property type="match status" value="1"/>
</dbReference>
<gene>
    <name evidence="7" type="ORF">PA7_09560</name>
</gene>
<evidence type="ECO:0000256" key="1">
    <source>
        <dbReference type="ARBA" id="ARBA00004953"/>
    </source>
</evidence>
<sequence>MIYRSSVRKVYVIGIGAGNPDHITVQAVKAMNRVDVFFVIDKGHLKDDLAGLRTELLSQHVEHGRYRVVEASDPERDRTADAYRDAVVDWQDRRAEIYQQMILEELGEDQTGAFLVWGDPSLYDGTLRLLDRIAARSTMSFEVESIPGISSVQALTAAHRLILNRIGRPVLITTGRRLAAGMPTDVDDVVVMLDGGSAFADLPDTDVDIYWGAYVGSRDEVLVSGNLQQVKDDIVRIRAEQRERKGWIMDTYLLRRRPEER</sequence>
<dbReference type="Gene3D" id="3.40.1010.10">
    <property type="entry name" value="Cobalt-precorrin-4 Transmethylase, Domain 1"/>
    <property type="match status" value="1"/>
</dbReference>
<evidence type="ECO:0000259" key="6">
    <source>
        <dbReference type="Pfam" id="PF00590"/>
    </source>
</evidence>
<dbReference type="InterPro" id="IPR014776">
    <property type="entry name" value="4pyrrole_Mease_sub2"/>
</dbReference>
<evidence type="ECO:0000256" key="2">
    <source>
        <dbReference type="ARBA" id="ARBA00022573"/>
    </source>
</evidence>
<keyword evidence="4" id="KW-0808">Transferase</keyword>
<comment type="pathway">
    <text evidence="1">Cofactor biosynthesis; adenosylcobalamin biosynthesis.</text>
</comment>
<evidence type="ECO:0000256" key="3">
    <source>
        <dbReference type="ARBA" id="ARBA00022603"/>
    </source>
</evidence>
<dbReference type="CDD" id="cd11643">
    <property type="entry name" value="Precorrin-6A-synthase"/>
    <property type="match status" value="1"/>
</dbReference>
<dbReference type="EMBL" id="BJVI01000006">
    <property type="protein sequence ID" value="GEL17119.1"/>
    <property type="molecule type" value="Genomic_DNA"/>
</dbReference>
<keyword evidence="3" id="KW-0489">Methyltransferase</keyword>
<feature type="domain" description="Tetrapyrrole methylase" evidence="6">
    <location>
        <begin position="9"/>
        <end position="230"/>
    </location>
</feature>
<dbReference type="Pfam" id="PF00590">
    <property type="entry name" value="TP_methylase"/>
    <property type="match status" value="1"/>
</dbReference>
<dbReference type="STRING" id="1123024.GCA_000423625_01288"/>
<dbReference type="AlphaFoldDB" id="A0A511CX26"/>
<dbReference type="InterPro" id="IPR000878">
    <property type="entry name" value="4pyrrol_Mease"/>
</dbReference>
<proteinExistence type="predicted"/>
<dbReference type="GO" id="GO:0043819">
    <property type="term" value="F:precorrin-6A synthase (deacetylating) activity"/>
    <property type="evidence" value="ECO:0007669"/>
    <property type="project" value="InterPro"/>
</dbReference>
<keyword evidence="8" id="KW-1185">Reference proteome</keyword>
<keyword evidence="2" id="KW-0169">Cobalamin biosynthesis</keyword>
<reference evidence="7 8" key="1">
    <citation type="submission" date="2019-07" db="EMBL/GenBank/DDBJ databases">
        <title>Whole genome shotgun sequence of Pseudonocardia asaccharolytica NBRC 16224.</title>
        <authorList>
            <person name="Hosoyama A."/>
            <person name="Uohara A."/>
            <person name="Ohji S."/>
            <person name="Ichikawa N."/>
        </authorList>
    </citation>
    <scope>NUCLEOTIDE SEQUENCE [LARGE SCALE GENOMIC DNA]</scope>
    <source>
        <strain evidence="7 8">NBRC 16224</strain>
    </source>
</reference>
<evidence type="ECO:0000313" key="7">
    <source>
        <dbReference type="EMBL" id="GEL17119.1"/>
    </source>
</evidence>
<dbReference type="Gene3D" id="3.30.950.10">
    <property type="entry name" value="Methyltransferase, Cobalt-precorrin-4 Transmethylase, Domain 2"/>
    <property type="match status" value="1"/>
</dbReference>
<dbReference type="PANTHER" id="PTHR43467:SF1">
    <property type="entry name" value="PRECORRIN-6A SYNTHASE [DEACETYLATING]"/>
    <property type="match status" value="1"/>
</dbReference>
<keyword evidence="5" id="KW-0949">S-adenosyl-L-methionine</keyword>
<evidence type="ECO:0000256" key="4">
    <source>
        <dbReference type="ARBA" id="ARBA00022679"/>
    </source>
</evidence>
<dbReference type="Proteomes" id="UP000321328">
    <property type="component" value="Unassembled WGS sequence"/>
</dbReference>
<dbReference type="NCBIfam" id="TIGR02434">
    <property type="entry name" value="CobF"/>
    <property type="match status" value="1"/>
</dbReference>
<comment type="caution">
    <text evidence="7">The sequence shown here is derived from an EMBL/GenBank/DDBJ whole genome shotgun (WGS) entry which is preliminary data.</text>
</comment>
<dbReference type="SUPFAM" id="SSF53790">
    <property type="entry name" value="Tetrapyrrole methylase"/>
    <property type="match status" value="1"/>
</dbReference>
<dbReference type="GO" id="GO:0032259">
    <property type="term" value="P:methylation"/>
    <property type="evidence" value="ECO:0007669"/>
    <property type="project" value="UniProtKB-KW"/>
</dbReference>
<name>A0A511CX26_9PSEU</name>
<dbReference type="InterPro" id="IPR035996">
    <property type="entry name" value="4pyrrol_Methylase_sf"/>
</dbReference>